<feature type="transmembrane region" description="Helical" evidence="1">
    <location>
        <begin position="107"/>
        <end position="127"/>
    </location>
</feature>
<evidence type="ECO:0000313" key="4">
    <source>
        <dbReference type="Proteomes" id="UP001230005"/>
    </source>
</evidence>
<dbReference type="RefSeq" id="WP_307326091.1">
    <property type="nucleotide sequence ID" value="NZ_JAUSUG010000009.1"/>
</dbReference>
<dbReference type="EMBL" id="JAUSUG010000009">
    <property type="protein sequence ID" value="MDQ0255149.1"/>
    <property type="molecule type" value="Genomic_DNA"/>
</dbReference>
<comment type="caution">
    <text evidence="3">The sequence shown here is derived from an EMBL/GenBank/DDBJ whole genome shotgun (WGS) entry which is preliminary data.</text>
</comment>
<organism evidence="3 4">
    <name type="scientific">Evansella vedderi</name>
    <dbReference type="NCBI Taxonomy" id="38282"/>
    <lineage>
        <taxon>Bacteria</taxon>
        <taxon>Bacillati</taxon>
        <taxon>Bacillota</taxon>
        <taxon>Bacilli</taxon>
        <taxon>Bacillales</taxon>
        <taxon>Bacillaceae</taxon>
        <taxon>Evansella</taxon>
    </lineage>
</organism>
<evidence type="ECO:0000313" key="3">
    <source>
        <dbReference type="EMBL" id="MDQ0255149.1"/>
    </source>
</evidence>
<keyword evidence="1" id="KW-0812">Transmembrane</keyword>
<feature type="transmembrane region" description="Helical" evidence="1">
    <location>
        <begin position="81"/>
        <end position="101"/>
    </location>
</feature>
<keyword evidence="4" id="KW-1185">Reference proteome</keyword>
<protein>
    <submittedName>
        <fullName evidence="3">Membrane protein</fullName>
    </submittedName>
</protein>
<feature type="transmembrane region" description="Helical" evidence="1">
    <location>
        <begin position="15"/>
        <end position="45"/>
    </location>
</feature>
<dbReference type="Proteomes" id="UP001230005">
    <property type="component" value="Unassembled WGS sequence"/>
</dbReference>
<name>A0ABT9ZV85_9BACI</name>
<accession>A0ABT9ZV85</accession>
<keyword evidence="1" id="KW-0472">Membrane</keyword>
<dbReference type="Pfam" id="PF14340">
    <property type="entry name" value="DUF4395"/>
    <property type="match status" value="1"/>
</dbReference>
<evidence type="ECO:0000259" key="2">
    <source>
        <dbReference type="Pfam" id="PF14340"/>
    </source>
</evidence>
<evidence type="ECO:0000256" key="1">
    <source>
        <dbReference type="SAM" id="Phobius"/>
    </source>
</evidence>
<proteinExistence type="predicted"/>
<dbReference type="InterPro" id="IPR025508">
    <property type="entry name" value="DUF4395"/>
</dbReference>
<reference evidence="3 4" key="1">
    <citation type="submission" date="2023-07" db="EMBL/GenBank/DDBJ databases">
        <title>Genomic Encyclopedia of Type Strains, Phase IV (KMG-IV): sequencing the most valuable type-strain genomes for metagenomic binning, comparative biology and taxonomic classification.</title>
        <authorList>
            <person name="Goeker M."/>
        </authorList>
    </citation>
    <scope>NUCLEOTIDE SEQUENCE [LARGE SCALE GENOMIC DNA]</scope>
    <source>
        <strain evidence="3 4">DSM 9768</strain>
    </source>
</reference>
<feature type="domain" description="DUF4395" evidence="2">
    <location>
        <begin position="5"/>
        <end position="131"/>
    </location>
</feature>
<dbReference type="InterPro" id="IPR016942">
    <property type="entry name" value="UCP030042"/>
</dbReference>
<keyword evidence="1" id="KW-1133">Transmembrane helix</keyword>
<dbReference type="PIRSF" id="PIRSF030042">
    <property type="entry name" value="UCP030042"/>
    <property type="match status" value="1"/>
</dbReference>
<gene>
    <name evidence="3" type="ORF">J2S74_002531</name>
</gene>
<sequence length="140" mass="15329">MKEIPMTLVKANQTMMVVLTLLSISFQSVLLVAITLGIIAASLLFGPKANIAFRITKALSKKDLSKDPTESSQLTRFNQSIAASLLTIALLILLINGHWIAWVLVGMVTVAATVAIMGFCVGCFLYFQLKQLRYKLTKNP</sequence>